<organism evidence="2 3">
    <name type="scientific">Rhinocladiella mackenziei CBS 650.93</name>
    <dbReference type="NCBI Taxonomy" id="1442369"/>
    <lineage>
        <taxon>Eukaryota</taxon>
        <taxon>Fungi</taxon>
        <taxon>Dikarya</taxon>
        <taxon>Ascomycota</taxon>
        <taxon>Pezizomycotina</taxon>
        <taxon>Eurotiomycetes</taxon>
        <taxon>Chaetothyriomycetidae</taxon>
        <taxon>Chaetothyriales</taxon>
        <taxon>Herpotrichiellaceae</taxon>
        <taxon>Rhinocladiella</taxon>
    </lineage>
</organism>
<dbReference type="GeneID" id="25299135"/>
<dbReference type="HOGENOM" id="CLU_1355314_0_0_1"/>
<name>A0A0D2FC09_9EURO</name>
<accession>A0A0D2FC09</accession>
<feature type="region of interest" description="Disordered" evidence="1">
    <location>
        <begin position="1"/>
        <end position="26"/>
    </location>
</feature>
<reference evidence="2 3" key="1">
    <citation type="submission" date="2015-01" db="EMBL/GenBank/DDBJ databases">
        <title>The Genome Sequence of Rhinocladiella mackenzie CBS 650.93.</title>
        <authorList>
            <consortium name="The Broad Institute Genomics Platform"/>
            <person name="Cuomo C."/>
            <person name="de Hoog S."/>
            <person name="Gorbushina A."/>
            <person name="Stielow B."/>
            <person name="Teixiera M."/>
            <person name="Abouelleil A."/>
            <person name="Chapman S.B."/>
            <person name="Priest M."/>
            <person name="Young S.K."/>
            <person name="Wortman J."/>
            <person name="Nusbaum C."/>
            <person name="Birren B."/>
        </authorList>
    </citation>
    <scope>NUCLEOTIDE SEQUENCE [LARGE SCALE GENOMIC DNA]</scope>
    <source>
        <strain evidence="2 3">CBS 650.93</strain>
    </source>
</reference>
<protein>
    <submittedName>
        <fullName evidence="2">Uncharacterized protein</fullName>
    </submittedName>
</protein>
<dbReference type="Proteomes" id="UP000053617">
    <property type="component" value="Unassembled WGS sequence"/>
</dbReference>
<keyword evidence="3" id="KW-1185">Reference proteome</keyword>
<proteinExistence type="predicted"/>
<dbReference type="AlphaFoldDB" id="A0A0D2FC09"/>
<dbReference type="RefSeq" id="XP_013266788.1">
    <property type="nucleotide sequence ID" value="XM_013411334.1"/>
</dbReference>
<dbReference type="VEuPathDB" id="FungiDB:Z518_11064"/>
<feature type="compositionally biased region" description="Basic and acidic residues" evidence="1">
    <location>
        <begin position="10"/>
        <end position="24"/>
    </location>
</feature>
<evidence type="ECO:0000313" key="2">
    <source>
        <dbReference type="EMBL" id="KIW99651.1"/>
    </source>
</evidence>
<sequence>MPISYSDIHTNSDRDSENSNRIDEGTDITISNPLAETQGLLVTVRGQEYEALGSIPDSCLQPAANSDPSALVLGSYDSLADHQLSSENRPTQSNENVNFSPRLRDFEDSYPFDLSTHAVFSQPFDLSAGAIFASVQSPENLSVCIAGQDRSPPATDTMYSLRTNAIFPDTTTSFGTEAAESLRAGTINIRQSHNEYMATNAV</sequence>
<dbReference type="EMBL" id="KN847485">
    <property type="protein sequence ID" value="KIW99651.1"/>
    <property type="molecule type" value="Genomic_DNA"/>
</dbReference>
<evidence type="ECO:0000256" key="1">
    <source>
        <dbReference type="SAM" id="MobiDB-lite"/>
    </source>
</evidence>
<gene>
    <name evidence="2" type="ORF">Z518_11064</name>
</gene>
<evidence type="ECO:0000313" key="3">
    <source>
        <dbReference type="Proteomes" id="UP000053617"/>
    </source>
</evidence>